<feature type="repeat" description="WD" evidence="4">
    <location>
        <begin position="695"/>
        <end position="728"/>
    </location>
</feature>
<keyword evidence="1 4" id="KW-0853">WD repeat</keyword>
<organism evidence="6 7">
    <name type="scientific">Porites evermanni</name>
    <dbReference type="NCBI Taxonomy" id="104178"/>
    <lineage>
        <taxon>Eukaryota</taxon>
        <taxon>Metazoa</taxon>
        <taxon>Cnidaria</taxon>
        <taxon>Anthozoa</taxon>
        <taxon>Hexacorallia</taxon>
        <taxon>Scleractinia</taxon>
        <taxon>Fungiina</taxon>
        <taxon>Poritidae</taxon>
        <taxon>Porites</taxon>
    </lineage>
</organism>
<dbReference type="CDD" id="cd22148">
    <property type="entry name" value="F-box_DdgacFF-like"/>
    <property type="match status" value="1"/>
</dbReference>
<gene>
    <name evidence="6" type="ORF">PEVE_00011193</name>
</gene>
<dbReference type="SUPFAM" id="SSF50978">
    <property type="entry name" value="WD40 repeat-like"/>
    <property type="match status" value="1"/>
</dbReference>
<dbReference type="InterPro" id="IPR036322">
    <property type="entry name" value="WD40_repeat_dom_sf"/>
</dbReference>
<feature type="repeat" description="WD" evidence="4">
    <location>
        <begin position="520"/>
        <end position="559"/>
    </location>
</feature>
<evidence type="ECO:0000256" key="1">
    <source>
        <dbReference type="ARBA" id="ARBA00022574"/>
    </source>
</evidence>
<dbReference type="PROSITE" id="PS50082">
    <property type="entry name" value="WD_REPEATS_2"/>
    <property type="match status" value="5"/>
</dbReference>
<dbReference type="InterPro" id="IPR036047">
    <property type="entry name" value="F-box-like_dom_sf"/>
</dbReference>
<dbReference type="EMBL" id="CALNXI010001801">
    <property type="protein sequence ID" value="CAH3177333.1"/>
    <property type="molecule type" value="Genomic_DNA"/>
</dbReference>
<comment type="caution">
    <text evidence="6">The sequence shown here is derived from an EMBL/GenBank/DDBJ whole genome shotgun (WGS) entry which is preliminary data.</text>
</comment>
<dbReference type="Pfam" id="PF00400">
    <property type="entry name" value="WD40"/>
    <property type="match status" value="5"/>
</dbReference>
<dbReference type="InterPro" id="IPR019775">
    <property type="entry name" value="WD40_repeat_CS"/>
</dbReference>
<dbReference type="PROSITE" id="PS50294">
    <property type="entry name" value="WD_REPEATS_REGION"/>
    <property type="match status" value="4"/>
</dbReference>
<dbReference type="PROSITE" id="PS00678">
    <property type="entry name" value="WD_REPEATS_1"/>
    <property type="match status" value="2"/>
</dbReference>
<dbReference type="Gene3D" id="1.20.1280.50">
    <property type="match status" value="1"/>
</dbReference>
<dbReference type="SUPFAM" id="SSF81383">
    <property type="entry name" value="F-box domain"/>
    <property type="match status" value="1"/>
</dbReference>
<dbReference type="InterPro" id="IPR001810">
    <property type="entry name" value="F-box_dom"/>
</dbReference>
<dbReference type="Pfam" id="PF12937">
    <property type="entry name" value="F-box-like"/>
    <property type="match status" value="1"/>
</dbReference>
<dbReference type="SMART" id="SM00256">
    <property type="entry name" value="FBOX"/>
    <property type="match status" value="1"/>
</dbReference>
<dbReference type="InterPro" id="IPR015943">
    <property type="entry name" value="WD40/YVTN_repeat-like_dom_sf"/>
</dbReference>
<dbReference type="PANTHER" id="PTHR19872:SF9">
    <property type="entry name" value="UBIQUITIN-BINDING SDF UBIQUITIN LIGASE COMPLEX SUBUNIT"/>
    <property type="match status" value="1"/>
</dbReference>
<proteinExistence type="predicted"/>
<accession>A0ABN8RGL2</accession>
<dbReference type="CDD" id="cd00200">
    <property type="entry name" value="WD40"/>
    <property type="match status" value="1"/>
</dbReference>
<dbReference type="SMART" id="SM00320">
    <property type="entry name" value="WD40"/>
    <property type="match status" value="6"/>
</dbReference>
<feature type="repeat" description="WD" evidence="4">
    <location>
        <begin position="560"/>
        <end position="601"/>
    </location>
</feature>
<dbReference type="InterPro" id="IPR020472">
    <property type="entry name" value="WD40_PAC1"/>
</dbReference>
<dbReference type="Gene3D" id="2.130.10.10">
    <property type="entry name" value="YVTN repeat-like/Quinoprotein amine dehydrogenase"/>
    <property type="match status" value="2"/>
</dbReference>
<dbReference type="PANTHER" id="PTHR19872">
    <property type="entry name" value="UBIQUITIN LIGASE SPECIFICITY FACTOR/HREP PROTEIN"/>
    <property type="match status" value="1"/>
</dbReference>
<dbReference type="InterPro" id="IPR011047">
    <property type="entry name" value="Quinoprotein_ADH-like_sf"/>
</dbReference>
<dbReference type="PROSITE" id="PS50181">
    <property type="entry name" value="FBOX"/>
    <property type="match status" value="1"/>
</dbReference>
<keyword evidence="7" id="KW-1185">Reference proteome</keyword>
<reference evidence="6 7" key="1">
    <citation type="submission" date="2022-05" db="EMBL/GenBank/DDBJ databases">
        <authorList>
            <consortium name="Genoscope - CEA"/>
            <person name="William W."/>
        </authorList>
    </citation>
    <scope>NUCLEOTIDE SEQUENCE [LARGE SCALE GENOMIC DNA]</scope>
</reference>
<evidence type="ECO:0000313" key="7">
    <source>
        <dbReference type="Proteomes" id="UP001159427"/>
    </source>
</evidence>
<evidence type="ECO:0000259" key="5">
    <source>
        <dbReference type="PROSITE" id="PS50181"/>
    </source>
</evidence>
<dbReference type="Proteomes" id="UP001159427">
    <property type="component" value="Unassembled WGS sequence"/>
</dbReference>
<feature type="domain" description="F-box" evidence="5">
    <location>
        <begin position="353"/>
        <end position="399"/>
    </location>
</feature>
<sequence length="728" mass="82533">MTKKSENGGAHRHLRARVDTADFAESLTMLNGFNKHRPLSTIEFEQQLDYLCQWMEKWSDQVRRNLIDLLLPRCDQEQITFLWTVVEPTLHRDFMYSSLNAFPRSSFSPVSTPLCREVHKKLGKPRYRAWKLHRVESAILHDEGEVKNWTCEAVLPIVKSPSRAAPSRETIKGTISPERVESRGSWKSKTTYFGVKLPGISSVGGQKRSFGRLAGSRSAPPGGATKTSYHHAVRRHMQNEYRKDVLHPATTTSEKAEDVTSWKRLYKSKSCPSVSFTKSTWSQRRHVRTKTEQYSSSALYSGSFPENAQCLVQWFEQQWSGWQKNEFLQLFLRVLEPSELYFLSGLLAVKQYRDFISLLPEPLAIRILSYLVPKELLIVCQVSKTWRRLASRDELWQAKCQETYVGVPLSMPAVWKDIFRDNLTLKRNWANGRCKVTDMAGHKHNVLCVCAYKNYIATGSLDRTIKIWSANTGALVQTFQGHTRGIWSLRFLSSTIVISSSYDKTIRLWSLRTNTCVRILIGHEGPVWAIERKGDFLVSGSSDKTGKIWNIRQCKPLFSLVGHNGCVFCVDLDDECKRAFTGSGDRTVRVWDVSTGSCLSSFNIGQSSASTVTTVSYDQGHLAVGSGTMVSLWNLETGSCINEFSGHKNRTYKISDSTIKVDLGIGQLLTGKLLFCGRSITLTQANHGTSCIQTLKGHRDNVNCIHVDSTRIISVSFDHRVRIWDFNS</sequence>
<evidence type="ECO:0000256" key="4">
    <source>
        <dbReference type="PROSITE-ProRule" id="PRU00221"/>
    </source>
</evidence>
<feature type="repeat" description="WD" evidence="4">
    <location>
        <begin position="439"/>
        <end position="478"/>
    </location>
</feature>
<dbReference type="SUPFAM" id="SSF50998">
    <property type="entry name" value="Quinoprotein alcohol dehydrogenase-like"/>
    <property type="match status" value="1"/>
</dbReference>
<evidence type="ECO:0000313" key="6">
    <source>
        <dbReference type="EMBL" id="CAH3177333.1"/>
    </source>
</evidence>
<keyword evidence="2" id="KW-0677">Repeat</keyword>
<dbReference type="PRINTS" id="PR00320">
    <property type="entry name" value="GPROTEINBRPT"/>
</dbReference>
<name>A0ABN8RGL2_9CNID</name>
<feature type="repeat" description="WD" evidence="4">
    <location>
        <begin position="479"/>
        <end position="519"/>
    </location>
</feature>
<evidence type="ECO:0000256" key="2">
    <source>
        <dbReference type="ARBA" id="ARBA00022737"/>
    </source>
</evidence>
<evidence type="ECO:0000256" key="3">
    <source>
        <dbReference type="ARBA" id="ARBA00022786"/>
    </source>
</evidence>
<protein>
    <recommendedName>
        <fullName evidence="5">F-box domain-containing protein</fullName>
    </recommendedName>
</protein>
<keyword evidence="3" id="KW-0833">Ubl conjugation pathway</keyword>
<dbReference type="InterPro" id="IPR001680">
    <property type="entry name" value="WD40_rpt"/>
</dbReference>
<dbReference type="InterPro" id="IPR051075">
    <property type="entry name" value="SCF_subunit_WD-repeat"/>
</dbReference>